<evidence type="ECO:0000256" key="5">
    <source>
        <dbReference type="ARBA" id="ARBA00007383"/>
    </source>
</evidence>
<accession>A0A930UD82</accession>
<dbReference type="NCBIfam" id="NF000595">
    <property type="entry name" value="PRK00015.1-3"/>
    <property type="match status" value="1"/>
</dbReference>
<dbReference type="Pfam" id="PF01351">
    <property type="entry name" value="RNase_HII"/>
    <property type="match status" value="1"/>
</dbReference>
<keyword evidence="9 14" id="KW-0540">Nuclease</keyword>
<dbReference type="Proteomes" id="UP000604381">
    <property type="component" value="Unassembled WGS sequence"/>
</dbReference>
<feature type="domain" description="RNase H type-2" evidence="17">
    <location>
        <begin position="4"/>
        <end position="192"/>
    </location>
</feature>
<proteinExistence type="inferred from homology"/>
<evidence type="ECO:0000256" key="2">
    <source>
        <dbReference type="ARBA" id="ARBA00001946"/>
    </source>
</evidence>
<dbReference type="HAMAP" id="MF_00052_B">
    <property type="entry name" value="RNase_HII_B"/>
    <property type="match status" value="1"/>
</dbReference>
<evidence type="ECO:0000256" key="16">
    <source>
        <dbReference type="RuleBase" id="RU003515"/>
    </source>
</evidence>
<comment type="catalytic activity">
    <reaction evidence="1 14 15 16">
        <text>Endonucleolytic cleavage to 5'-phosphomonoester.</text>
        <dbReference type="EC" id="3.1.26.4"/>
    </reaction>
</comment>
<dbReference type="PANTHER" id="PTHR10954:SF18">
    <property type="entry name" value="RIBONUCLEASE HII"/>
    <property type="match status" value="1"/>
</dbReference>
<evidence type="ECO:0000256" key="9">
    <source>
        <dbReference type="ARBA" id="ARBA00022722"/>
    </source>
</evidence>
<dbReference type="CDD" id="cd07182">
    <property type="entry name" value="RNase_HII_bacteria_HII_like"/>
    <property type="match status" value="1"/>
</dbReference>
<evidence type="ECO:0000256" key="15">
    <source>
        <dbReference type="PROSITE-ProRule" id="PRU01319"/>
    </source>
</evidence>
<dbReference type="InterPro" id="IPR022898">
    <property type="entry name" value="RNase_HII"/>
</dbReference>
<comment type="caution">
    <text evidence="18">The sequence shown here is derived from an EMBL/GenBank/DDBJ whole genome shotgun (WGS) entry which is preliminary data.</text>
</comment>
<dbReference type="AlphaFoldDB" id="A0A930UD82"/>
<evidence type="ECO:0000256" key="7">
    <source>
        <dbReference type="ARBA" id="ARBA00019179"/>
    </source>
</evidence>
<dbReference type="NCBIfam" id="NF000596">
    <property type="entry name" value="PRK00015.1-4"/>
    <property type="match status" value="1"/>
</dbReference>
<reference evidence="18" key="1">
    <citation type="submission" date="2020-10" db="EMBL/GenBank/DDBJ databases">
        <title>An improved Amphimedon queenslandica hologenome assembly reveals how three proteobacterial symbionts can extend the metabolic phenotypic of their marine sponge host.</title>
        <authorList>
            <person name="Degnan B."/>
            <person name="Degnan S."/>
            <person name="Xiang X."/>
        </authorList>
    </citation>
    <scope>NUCLEOTIDE SEQUENCE</scope>
    <source>
        <strain evidence="18">AqS2</strain>
    </source>
</reference>
<sequence>MAKRFTIGVDEVGRGCLAGPVVAAAVLLGNEVIEGLADSKKLGPKRRAAMAELVIEECIAYAYGEASVEEIDQLNVLEASLTAMQRAVSGIVIVPDEVLVDGDRCPDLPYPVRAVVKGDAKIPEIMAASIIAKQHRDAMMLELDKEHPEYGFARHKGYGTPEHVAALRRHGPCPAHRTTFAPVRAILAGAGDAGAA</sequence>
<evidence type="ECO:0000256" key="11">
    <source>
        <dbReference type="ARBA" id="ARBA00022759"/>
    </source>
</evidence>
<name>A0A930UD82_9GAMM</name>
<dbReference type="GO" id="GO:0032299">
    <property type="term" value="C:ribonuclease H2 complex"/>
    <property type="evidence" value="ECO:0007669"/>
    <property type="project" value="TreeGrafter"/>
</dbReference>
<keyword evidence="8 14" id="KW-0963">Cytoplasm</keyword>
<comment type="function">
    <text evidence="3 14 16">Endonuclease that specifically degrades the RNA of RNA-DNA hybrids.</text>
</comment>
<evidence type="ECO:0000256" key="10">
    <source>
        <dbReference type="ARBA" id="ARBA00022723"/>
    </source>
</evidence>
<comment type="subcellular location">
    <subcellularLocation>
        <location evidence="4 14">Cytoplasm</location>
    </subcellularLocation>
</comment>
<dbReference type="InterPro" id="IPR036397">
    <property type="entry name" value="RNaseH_sf"/>
</dbReference>
<dbReference type="InterPro" id="IPR001352">
    <property type="entry name" value="RNase_HII/HIII"/>
</dbReference>
<organism evidence="18 19">
    <name type="scientific">Candidatus Amphirhobacter heronislandensis</name>
    <dbReference type="NCBI Taxonomy" id="1732024"/>
    <lineage>
        <taxon>Bacteria</taxon>
        <taxon>Pseudomonadati</taxon>
        <taxon>Pseudomonadota</taxon>
        <taxon>Gammaproteobacteria</taxon>
        <taxon>Candidatus Tethybacterales</taxon>
        <taxon>Candidatus Tethybacteraceae</taxon>
        <taxon>Candidatus Amphirhobacter</taxon>
    </lineage>
</organism>
<dbReference type="EMBL" id="JADHEI010000033">
    <property type="protein sequence ID" value="MBF2735418.1"/>
    <property type="molecule type" value="Genomic_DNA"/>
</dbReference>
<dbReference type="FunFam" id="3.30.420.10:FF:000006">
    <property type="entry name" value="Ribonuclease HII"/>
    <property type="match status" value="1"/>
</dbReference>
<keyword evidence="19" id="KW-1185">Reference proteome</keyword>
<evidence type="ECO:0000256" key="4">
    <source>
        <dbReference type="ARBA" id="ARBA00004496"/>
    </source>
</evidence>
<dbReference type="Gene3D" id="3.30.420.10">
    <property type="entry name" value="Ribonuclease H-like superfamily/Ribonuclease H"/>
    <property type="match status" value="1"/>
</dbReference>
<keyword evidence="10 14" id="KW-0479">Metal-binding</keyword>
<keyword evidence="13 14" id="KW-0464">Manganese</keyword>
<dbReference type="GO" id="GO:0004523">
    <property type="term" value="F:RNA-DNA hybrid ribonuclease activity"/>
    <property type="evidence" value="ECO:0007669"/>
    <property type="project" value="UniProtKB-UniRule"/>
</dbReference>
<evidence type="ECO:0000256" key="14">
    <source>
        <dbReference type="HAMAP-Rule" id="MF_00052"/>
    </source>
</evidence>
<dbReference type="GO" id="GO:0043137">
    <property type="term" value="P:DNA replication, removal of RNA primer"/>
    <property type="evidence" value="ECO:0007669"/>
    <property type="project" value="TreeGrafter"/>
</dbReference>
<dbReference type="GO" id="GO:0003723">
    <property type="term" value="F:RNA binding"/>
    <property type="evidence" value="ECO:0007669"/>
    <property type="project" value="UniProtKB-UniRule"/>
</dbReference>
<feature type="binding site" evidence="14 15">
    <location>
        <position position="11"/>
    </location>
    <ligand>
        <name>a divalent metal cation</name>
        <dbReference type="ChEBI" id="CHEBI:60240"/>
    </ligand>
</feature>
<keyword evidence="11 14" id="KW-0255">Endonuclease</keyword>
<dbReference type="InterPro" id="IPR012337">
    <property type="entry name" value="RNaseH-like_sf"/>
</dbReference>
<comment type="cofactor">
    <cofactor evidence="2">
        <name>Mg(2+)</name>
        <dbReference type="ChEBI" id="CHEBI:18420"/>
    </cofactor>
</comment>
<evidence type="ECO:0000313" key="18">
    <source>
        <dbReference type="EMBL" id="MBF2735418.1"/>
    </source>
</evidence>
<evidence type="ECO:0000256" key="13">
    <source>
        <dbReference type="ARBA" id="ARBA00023211"/>
    </source>
</evidence>
<evidence type="ECO:0000259" key="17">
    <source>
        <dbReference type="PROSITE" id="PS51975"/>
    </source>
</evidence>
<dbReference type="GO" id="GO:0005737">
    <property type="term" value="C:cytoplasm"/>
    <property type="evidence" value="ECO:0007669"/>
    <property type="project" value="UniProtKB-SubCell"/>
</dbReference>
<evidence type="ECO:0000256" key="1">
    <source>
        <dbReference type="ARBA" id="ARBA00000077"/>
    </source>
</evidence>
<dbReference type="PROSITE" id="PS51975">
    <property type="entry name" value="RNASE_H_2"/>
    <property type="match status" value="1"/>
</dbReference>
<dbReference type="GO" id="GO:0006298">
    <property type="term" value="P:mismatch repair"/>
    <property type="evidence" value="ECO:0007669"/>
    <property type="project" value="TreeGrafter"/>
</dbReference>
<evidence type="ECO:0000256" key="8">
    <source>
        <dbReference type="ARBA" id="ARBA00022490"/>
    </source>
</evidence>
<dbReference type="GO" id="GO:0030145">
    <property type="term" value="F:manganese ion binding"/>
    <property type="evidence" value="ECO:0007669"/>
    <property type="project" value="UniProtKB-UniRule"/>
</dbReference>
<dbReference type="SUPFAM" id="SSF53098">
    <property type="entry name" value="Ribonuclease H-like"/>
    <property type="match status" value="1"/>
</dbReference>
<feature type="binding site" evidence="14 15">
    <location>
        <position position="101"/>
    </location>
    <ligand>
        <name>a divalent metal cation</name>
        <dbReference type="ChEBI" id="CHEBI:60240"/>
    </ligand>
</feature>
<gene>
    <name evidence="14 18" type="primary">rnhB</name>
    <name evidence="18" type="ORF">ISN26_04995</name>
</gene>
<protein>
    <recommendedName>
        <fullName evidence="7 14">Ribonuclease HII</fullName>
        <shortName evidence="14">RNase HII</shortName>
        <ecNumber evidence="6 14">3.1.26.4</ecNumber>
    </recommendedName>
</protein>
<evidence type="ECO:0000256" key="3">
    <source>
        <dbReference type="ARBA" id="ARBA00004065"/>
    </source>
</evidence>
<evidence type="ECO:0000256" key="12">
    <source>
        <dbReference type="ARBA" id="ARBA00022801"/>
    </source>
</evidence>
<evidence type="ECO:0000313" key="19">
    <source>
        <dbReference type="Proteomes" id="UP000604381"/>
    </source>
</evidence>
<comment type="cofactor">
    <cofactor evidence="14 15">
        <name>Mn(2+)</name>
        <dbReference type="ChEBI" id="CHEBI:29035"/>
    </cofactor>
    <cofactor evidence="14 15">
        <name>Mg(2+)</name>
        <dbReference type="ChEBI" id="CHEBI:18420"/>
    </cofactor>
    <text evidence="14 15">Manganese or magnesium. Binds 1 divalent metal ion per monomer in the absence of substrate. May bind a second metal ion after substrate binding.</text>
</comment>
<keyword evidence="12 14" id="KW-0378">Hydrolase</keyword>
<dbReference type="PANTHER" id="PTHR10954">
    <property type="entry name" value="RIBONUCLEASE H2 SUBUNIT A"/>
    <property type="match status" value="1"/>
</dbReference>
<dbReference type="EC" id="3.1.26.4" evidence="6 14"/>
<comment type="similarity">
    <text evidence="5 14 16">Belongs to the RNase HII family.</text>
</comment>
<feature type="binding site" evidence="14 15">
    <location>
        <position position="10"/>
    </location>
    <ligand>
        <name>a divalent metal cation</name>
        <dbReference type="ChEBI" id="CHEBI:60240"/>
    </ligand>
</feature>
<evidence type="ECO:0000256" key="6">
    <source>
        <dbReference type="ARBA" id="ARBA00012180"/>
    </source>
</evidence>
<dbReference type="InterPro" id="IPR024567">
    <property type="entry name" value="RNase_HII/HIII_dom"/>
</dbReference>